<dbReference type="EMBL" id="CP042191">
    <property type="protein sequence ID" value="QDS72331.1"/>
    <property type="molecule type" value="Genomic_DNA"/>
</dbReference>
<dbReference type="AlphaFoldDB" id="A0A517L9M6"/>
<organism evidence="3 4">
    <name type="scientific">Venturia effusa</name>
    <dbReference type="NCBI Taxonomy" id="50376"/>
    <lineage>
        <taxon>Eukaryota</taxon>
        <taxon>Fungi</taxon>
        <taxon>Dikarya</taxon>
        <taxon>Ascomycota</taxon>
        <taxon>Pezizomycotina</taxon>
        <taxon>Dothideomycetes</taxon>
        <taxon>Pleosporomycetidae</taxon>
        <taxon>Venturiales</taxon>
        <taxon>Venturiaceae</taxon>
        <taxon>Venturia</taxon>
    </lineage>
</organism>
<accession>A0A517L9M6</accession>
<feature type="coiled-coil region" evidence="1">
    <location>
        <begin position="43"/>
        <end position="122"/>
    </location>
</feature>
<evidence type="ECO:0000313" key="3">
    <source>
        <dbReference type="EMBL" id="QDS72331.1"/>
    </source>
</evidence>
<proteinExistence type="predicted"/>
<evidence type="ECO:0000256" key="1">
    <source>
        <dbReference type="SAM" id="Coils"/>
    </source>
</evidence>
<feature type="compositionally biased region" description="Polar residues" evidence="2">
    <location>
        <begin position="215"/>
        <end position="228"/>
    </location>
</feature>
<keyword evidence="1" id="KW-0175">Coiled coil</keyword>
<feature type="region of interest" description="Disordered" evidence="2">
    <location>
        <begin position="166"/>
        <end position="237"/>
    </location>
</feature>
<keyword evidence="4" id="KW-1185">Reference proteome</keyword>
<evidence type="ECO:0000256" key="2">
    <source>
        <dbReference type="SAM" id="MobiDB-lite"/>
    </source>
</evidence>
<sequence>MATPSSLNSAPLPTGTAPSAEPDHLQELRIQHRYEQARSTAALHASEDENDVLRARVAKLEKELAQLAKEKTTTEMLKHETLELMIQSQEQGEEVVQLKTSNHEVRVEIQDLENQVMFLVEKNKQGSSVVGNEMANNPVTTNKQEEGLTNLHSTQTSKHQIVNLPLREKSPQAQSKATPRTQQSQYPSTHPTIQKPYHPNPPPILTNPRPEVGQLASTKRSRSVQPNQAAKRAKTNAGARQMEFAPFIPRVGVDLTKNSLLCSPGWLEGDLF</sequence>
<gene>
    <name evidence="3" type="ORF">FKW77_007828</name>
</gene>
<reference evidence="3 4" key="1">
    <citation type="submission" date="2019-07" db="EMBL/GenBank/DDBJ databases">
        <title>Finished genome of Venturia effusa.</title>
        <authorList>
            <person name="Young C.A."/>
            <person name="Cox M.P."/>
            <person name="Ganley A.R.D."/>
            <person name="David W.J."/>
        </authorList>
    </citation>
    <scope>NUCLEOTIDE SEQUENCE [LARGE SCALE GENOMIC DNA]</scope>
    <source>
        <strain evidence="4">albino</strain>
    </source>
</reference>
<name>A0A517L9M6_9PEZI</name>
<feature type="compositionally biased region" description="Polar residues" evidence="2">
    <location>
        <begin position="1"/>
        <end position="11"/>
    </location>
</feature>
<feature type="compositionally biased region" description="Polar residues" evidence="2">
    <location>
        <begin position="171"/>
        <end position="192"/>
    </location>
</feature>
<feature type="region of interest" description="Disordered" evidence="2">
    <location>
        <begin position="1"/>
        <end position="24"/>
    </location>
</feature>
<protein>
    <submittedName>
        <fullName evidence="3">Uncharacterized protein</fullName>
    </submittedName>
</protein>
<evidence type="ECO:0000313" key="4">
    <source>
        <dbReference type="Proteomes" id="UP000316270"/>
    </source>
</evidence>
<dbReference type="Proteomes" id="UP000316270">
    <property type="component" value="Chromosome 7"/>
</dbReference>